<dbReference type="Proteomes" id="UP000050346">
    <property type="component" value="Unassembled WGS sequence"/>
</dbReference>
<protein>
    <recommendedName>
        <fullName evidence="3">DNA-protecting protein DprA</fullName>
    </recommendedName>
</protein>
<feature type="non-terminal residue" evidence="1">
    <location>
        <position position="50"/>
    </location>
</feature>
<evidence type="ECO:0000313" key="2">
    <source>
        <dbReference type="Proteomes" id="UP000050346"/>
    </source>
</evidence>
<gene>
    <name evidence="1" type="ORF">ALO71_04514</name>
</gene>
<organism evidence="1 2">
    <name type="scientific">Pseudomonas amygdali pv. dendropanacis</name>
    <dbReference type="NCBI Taxonomy" id="235272"/>
    <lineage>
        <taxon>Bacteria</taxon>
        <taxon>Pseudomonadati</taxon>
        <taxon>Pseudomonadota</taxon>
        <taxon>Gammaproteobacteria</taxon>
        <taxon>Pseudomonadales</taxon>
        <taxon>Pseudomonadaceae</taxon>
        <taxon>Pseudomonas</taxon>
        <taxon>Pseudomonas amygdali</taxon>
    </lineage>
</organism>
<evidence type="ECO:0000313" key="1">
    <source>
        <dbReference type="EMBL" id="KPX11816.1"/>
    </source>
</evidence>
<dbReference type="EMBL" id="LJQG01000358">
    <property type="protein sequence ID" value="KPX11816.1"/>
    <property type="molecule type" value="Genomic_DNA"/>
</dbReference>
<accession>A0A0P9P1T9</accession>
<reference evidence="1 2" key="1">
    <citation type="submission" date="2015-09" db="EMBL/GenBank/DDBJ databases">
        <title>Genome announcement of multiple Pseudomonas syringae strains.</title>
        <authorList>
            <person name="Thakur S."/>
            <person name="Wang P.W."/>
            <person name="Gong Y."/>
            <person name="Weir B.S."/>
            <person name="Guttman D.S."/>
        </authorList>
    </citation>
    <scope>NUCLEOTIDE SEQUENCE [LARGE SCALE GENOMIC DNA]</scope>
    <source>
        <strain evidence="1 2">ICMP9150</strain>
    </source>
</reference>
<evidence type="ECO:0008006" key="3">
    <source>
        <dbReference type="Google" id="ProtNLM"/>
    </source>
</evidence>
<dbReference type="Pfam" id="PF21102">
    <property type="entry name" value="DprA_N"/>
    <property type="match status" value="1"/>
</dbReference>
<name>A0A0P9P1T9_PSEA0</name>
<comment type="caution">
    <text evidence="1">The sequence shown here is derived from an EMBL/GenBank/DDBJ whole genome shotgun (WGS) entry which is preliminary data.</text>
</comment>
<proteinExistence type="predicted"/>
<dbReference type="PATRIC" id="fig|235272.12.peg.1919"/>
<sequence>MRDDLMPLFENALSSPAELEARLRMHRLPEIGPKRFSRLIEAFGSCIGIS</sequence>
<dbReference type="AlphaFoldDB" id="A0A0P9P1T9"/>